<proteinExistence type="predicted"/>
<dbReference type="EMBL" id="WHVB01000016">
    <property type="protein sequence ID" value="KAF8475235.1"/>
    <property type="molecule type" value="Genomic_DNA"/>
</dbReference>
<gene>
    <name evidence="2" type="ORF">DFH94DRAFT_683935</name>
</gene>
<evidence type="ECO:0000313" key="2">
    <source>
        <dbReference type="EMBL" id="KAF8475235.1"/>
    </source>
</evidence>
<reference evidence="2" key="2">
    <citation type="journal article" date="2020" name="Nat. Commun.">
        <title>Large-scale genome sequencing of mycorrhizal fungi provides insights into the early evolution of symbiotic traits.</title>
        <authorList>
            <person name="Miyauchi S."/>
            <person name="Kiss E."/>
            <person name="Kuo A."/>
            <person name="Drula E."/>
            <person name="Kohler A."/>
            <person name="Sanchez-Garcia M."/>
            <person name="Morin E."/>
            <person name="Andreopoulos B."/>
            <person name="Barry K.W."/>
            <person name="Bonito G."/>
            <person name="Buee M."/>
            <person name="Carver A."/>
            <person name="Chen C."/>
            <person name="Cichocki N."/>
            <person name="Clum A."/>
            <person name="Culley D."/>
            <person name="Crous P.W."/>
            <person name="Fauchery L."/>
            <person name="Girlanda M."/>
            <person name="Hayes R.D."/>
            <person name="Keri Z."/>
            <person name="LaButti K."/>
            <person name="Lipzen A."/>
            <person name="Lombard V."/>
            <person name="Magnuson J."/>
            <person name="Maillard F."/>
            <person name="Murat C."/>
            <person name="Nolan M."/>
            <person name="Ohm R.A."/>
            <person name="Pangilinan J."/>
            <person name="Pereira M.F."/>
            <person name="Perotto S."/>
            <person name="Peter M."/>
            <person name="Pfister S."/>
            <person name="Riley R."/>
            <person name="Sitrit Y."/>
            <person name="Stielow J.B."/>
            <person name="Szollosi G."/>
            <person name="Zifcakova L."/>
            <person name="Stursova M."/>
            <person name="Spatafora J.W."/>
            <person name="Tedersoo L."/>
            <person name="Vaario L.M."/>
            <person name="Yamada A."/>
            <person name="Yan M."/>
            <person name="Wang P."/>
            <person name="Xu J."/>
            <person name="Bruns T."/>
            <person name="Baldrian P."/>
            <person name="Vilgalys R."/>
            <person name="Dunand C."/>
            <person name="Henrissat B."/>
            <person name="Grigoriev I.V."/>
            <person name="Hibbett D."/>
            <person name="Nagy L.G."/>
            <person name="Martin F.M."/>
        </authorList>
    </citation>
    <scope>NUCLEOTIDE SEQUENCE</scope>
    <source>
        <strain evidence="2">Prilba</strain>
    </source>
</reference>
<feature type="region of interest" description="Disordered" evidence="1">
    <location>
        <begin position="208"/>
        <end position="230"/>
    </location>
</feature>
<evidence type="ECO:0000313" key="3">
    <source>
        <dbReference type="Proteomes" id="UP000759537"/>
    </source>
</evidence>
<accession>A0A9P5K1R0</accession>
<dbReference type="Proteomes" id="UP000759537">
    <property type="component" value="Unassembled WGS sequence"/>
</dbReference>
<dbReference type="AlphaFoldDB" id="A0A9P5K1R0"/>
<comment type="caution">
    <text evidence="2">The sequence shown here is derived from an EMBL/GenBank/DDBJ whole genome shotgun (WGS) entry which is preliminary data.</text>
</comment>
<sequence length="477" mass="53418">MPLHRRLSLLFCTTSKARWTFSAVVPLDAHEPMTLRRSFSAASLSRHSVYYWMQGVFSTSPLTAWAPRPSYQNIHPRTYILPPPAASYGPHTPFGYFTSLGDQYSSPTSQGQERVLPWVLRLVDERFGLWLTTTNVECHSSWPSRIYIGSYARTPLVVPILSLSLSLSPSWEPSSVPLETHSAVSGDLHDSIFISSITFFAAIPFSTRRQQQDGNDPARRQRITGSSFTSTPRRPLLSLLLELVSASHHLAEQWRYTTRKEVAQLYRLPLSTPPLETGNYSIPNSAGIRFKRARPTPSSRTPSLKTAHSSTPNSARVEFDWARPAPQLYRLGSRHRPLKTGDYSALNSTGVCFKRARPSPCVTFPRASRVILPSLRVSPTSDSPSGTHHISGGSCAPLLAPSPPRCYRPCVTRDFRPAGWWVGLGEHPNLQAACIKPRASSRVHQPSMVYFQDEKPSIVVCWTRHIRRFGNVDDLYS</sequence>
<name>A0A9P5K1R0_9AGAM</name>
<feature type="compositionally biased region" description="Polar residues" evidence="1">
    <location>
        <begin position="296"/>
        <end position="311"/>
    </location>
</feature>
<organism evidence="2 3">
    <name type="scientific">Russula ochroleuca</name>
    <dbReference type="NCBI Taxonomy" id="152965"/>
    <lineage>
        <taxon>Eukaryota</taxon>
        <taxon>Fungi</taxon>
        <taxon>Dikarya</taxon>
        <taxon>Basidiomycota</taxon>
        <taxon>Agaricomycotina</taxon>
        <taxon>Agaricomycetes</taxon>
        <taxon>Russulales</taxon>
        <taxon>Russulaceae</taxon>
        <taxon>Russula</taxon>
    </lineage>
</organism>
<reference evidence="2" key="1">
    <citation type="submission" date="2019-10" db="EMBL/GenBank/DDBJ databases">
        <authorList>
            <consortium name="DOE Joint Genome Institute"/>
            <person name="Kuo A."/>
            <person name="Miyauchi S."/>
            <person name="Kiss E."/>
            <person name="Drula E."/>
            <person name="Kohler A."/>
            <person name="Sanchez-Garcia M."/>
            <person name="Andreopoulos B."/>
            <person name="Barry K.W."/>
            <person name="Bonito G."/>
            <person name="Buee M."/>
            <person name="Carver A."/>
            <person name="Chen C."/>
            <person name="Cichocki N."/>
            <person name="Clum A."/>
            <person name="Culley D."/>
            <person name="Crous P.W."/>
            <person name="Fauchery L."/>
            <person name="Girlanda M."/>
            <person name="Hayes R."/>
            <person name="Keri Z."/>
            <person name="LaButti K."/>
            <person name="Lipzen A."/>
            <person name="Lombard V."/>
            <person name="Magnuson J."/>
            <person name="Maillard F."/>
            <person name="Morin E."/>
            <person name="Murat C."/>
            <person name="Nolan M."/>
            <person name="Ohm R."/>
            <person name="Pangilinan J."/>
            <person name="Pereira M."/>
            <person name="Perotto S."/>
            <person name="Peter M."/>
            <person name="Riley R."/>
            <person name="Sitrit Y."/>
            <person name="Stielow B."/>
            <person name="Szollosi G."/>
            <person name="Zifcakova L."/>
            <person name="Stursova M."/>
            <person name="Spatafora J.W."/>
            <person name="Tedersoo L."/>
            <person name="Vaario L.-M."/>
            <person name="Yamada A."/>
            <person name="Yan M."/>
            <person name="Wang P."/>
            <person name="Xu J."/>
            <person name="Bruns T."/>
            <person name="Baldrian P."/>
            <person name="Vilgalys R."/>
            <person name="Henrissat B."/>
            <person name="Grigoriev I.V."/>
            <person name="Hibbett D."/>
            <person name="Nagy L.G."/>
            <person name="Martin F.M."/>
        </authorList>
    </citation>
    <scope>NUCLEOTIDE SEQUENCE</scope>
    <source>
        <strain evidence="2">Prilba</strain>
    </source>
</reference>
<protein>
    <submittedName>
        <fullName evidence="2">Uncharacterized protein</fullName>
    </submittedName>
</protein>
<evidence type="ECO:0000256" key="1">
    <source>
        <dbReference type="SAM" id="MobiDB-lite"/>
    </source>
</evidence>
<keyword evidence="3" id="KW-1185">Reference proteome</keyword>
<feature type="region of interest" description="Disordered" evidence="1">
    <location>
        <begin position="291"/>
        <end position="311"/>
    </location>
</feature>